<dbReference type="PANTHER" id="PTHR43289">
    <property type="entry name" value="MITOGEN-ACTIVATED PROTEIN KINASE KINASE KINASE 20-RELATED"/>
    <property type="match status" value="1"/>
</dbReference>
<dbReference type="FunCoup" id="A0A0M9UD99">
    <property type="interactions" value="36"/>
</dbReference>
<dbReference type="Proteomes" id="UP000037784">
    <property type="component" value="Unassembled WGS sequence"/>
</dbReference>
<keyword evidence="2" id="KW-0808">Transferase</keyword>
<evidence type="ECO:0000256" key="8">
    <source>
        <dbReference type="ARBA" id="ARBA00048679"/>
    </source>
</evidence>
<evidence type="ECO:0000256" key="7">
    <source>
        <dbReference type="ARBA" id="ARBA00047899"/>
    </source>
</evidence>
<dbReference type="Gene3D" id="3.30.10.20">
    <property type="match status" value="1"/>
</dbReference>
<comment type="catalytic activity">
    <reaction evidence="7">
        <text>L-threonyl-[protein] + ATP = O-phospho-L-threonyl-[protein] + ADP + H(+)</text>
        <dbReference type="Rhea" id="RHEA:46608"/>
        <dbReference type="Rhea" id="RHEA-COMP:11060"/>
        <dbReference type="Rhea" id="RHEA-COMP:11605"/>
        <dbReference type="ChEBI" id="CHEBI:15378"/>
        <dbReference type="ChEBI" id="CHEBI:30013"/>
        <dbReference type="ChEBI" id="CHEBI:30616"/>
        <dbReference type="ChEBI" id="CHEBI:61977"/>
        <dbReference type="ChEBI" id="CHEBI:456216"/>
        <dbReference type="EC" id="2.7.11.1"/>
    </reaction>
</comment>
<dbReference type="PROSITE" id="PS50011">
    <property type="entry name" value="PROTEIN_KINASE_DOM"/>
    <property type="match status" value="1"/>
</dbReference>
<dbReference type="InterPro" id="IPR000719">
    <property type="entry name" value="Prot_kinase_dom"/>
</dbReference>
<comment type="catalytic activity">
    <reaction evidence="8">
        <text>L-seryl-[protein] + ATP = O-phospho-L-seryl-[protein] + ADP + H(+)</text>
        <dbReference type="Rhea" id="RHEA:17989"/>
        <dbReference type="Rhea" id="RHEA-COMP:9863"/>
        <dbReference type="Rhea" id="RHEA-COMP:11604"/>
        <dbReference type="ChEBI" id="CHEBI:15378"/>
        <dbReference type="ChEBI" id="CHEBI:29999"/>
        <dbReference type="ChEBI" id="CHEBI:30616"/>
        <dbReference type="ChEBI" id="CHEBI:83421"/>
        <dbReference type="ChEBI" id="CHEBI:456216"/>
        <dbReference type="EC" id="2.7.11.1"/>
    </reaction>
</comment>
<dbReference type="SMART" id="SM00740">
    <property type="entry name" value="PASTA"/>
    <property type="match status" value="1"/>
</dbReference>
<accession>A0A0M9UD99</accession>
<dbReference type="Pfam" id="PF00069">
    <property type="entry name" value="Pkinase"/>
    <property type="match status" value="1"/>
</dbReference>
<sequence length="414" mass="45135">MMSVEWQPTPRFRVVRLIDRRPGYDLFEGVDVEHDRIVWIKRFLPELNQSSAFYDRWYDRLWRLRELALPTLPTLLDFGATEDGTLYQVEYPPAGISLSQWMAEAHLGEPEMTVTVGTAIVEALAPVHAAGVAHGALTPATIYILEEPHNHLHVTFAAWELSDMLAVGYDVPDVHPYLAPERLENPSAPFTTAADVYSLGVILYEMLTQHSPFAPNDTSRLYPTPPSRYNPLLSETLETLILRCLSPNPYMRPPTARVLARTLPLALHDRVYEVAHSMGAEAQAAPVRASSSPETMFSMGVLSALLLVMLVAFVWQVSQGNNGASAPASPAVSTPAAETVEAPAIVTTPDLFGLSLDDATATLEAAGLQRGLVRYAYDAAVPAGLVIEQNPRADVQVLAGTAVDLIVSLGPPPE</sequence>
<evidence type="ECO:0000259" key="10">
    <source>
        <dbReference type="PROSITE" id="PS51178"/>
    </source>
</evidence>
<dbReference type="GO" id="GO:0005524">
    <property type="term" value="F:ATP binding"/>
    <property type="evidence" value="ECO:0007669"/>
    <property type="project" value="UniProtKB-KW"/>
</dbReference>
<evidence type="ECO:0000259" key="9">
    <source>
        <dbReference type="PROSITE" id="PS50011"/>
    </source>
</evidence>
<keyword evidence="11" id="KW-0723">Serine/threonine-protein kinase</keyword>
<dbReference type="PANTHER" id="PTHR43289:SF6">
    <property type="entry name" value="SERINE_THREONINE-PROTEIN KINASE NEKL-3"/>
    <property type="match status" value="1"/>
</dbReference>
<dbReference type="SUPFAM" id="SSF56112">
    <property type="entry name" value="Protein kinase-like (PK-like)"/>
    <property type="match status" value="1"/>
</dbReference>
<dbReference type="PROSITE" id="PS51178">
    <property type="entry name" value="PASTA"/>
    <property type="match status" value="1"/>
</dbReference>
<evidence type="ECO:0000256" key="2">
    <source>
        <dbReference type="ARBA" id="ARBA00022679"/>
    </source>
</evidence>
<dbReference type="EC" id="2.7.11.1" evidence="1"/>
<dbReference type="Gene3D" id="1.10.510.10">
    <property type="entry name" value="Transferase(Phosphotransferase) domain 1"/>
    <property type="match status" value="1"/>
</dbReference>
<evidence type="ECO:0000256" key="5">
    <source>
        <dbReference type="ARBA" id="ARBA00022777"/>
    </source>
</evidence>
<reference evidence="11 12" key="1">
    <citation type="journal article" date="2015" name="Genome Announc.">
        <title>Draft Genome Sequence of a Heterotrophic Facultative Anaerobic Thermophilic Bacterium, Ardenticatena maritima Strain 110ST.</title>
        <authorList>
            <person name="Kawaichi S."/>
            <person name="Yoshida T."/>
            <person name="Sako Y."/>
            <person name="Nakamura R."/>
        </authorList>
    </citation>
    <scope>NUCLEOTIDE SEQUENCE [LARGE SCALE GENOMIC DNA]</scope>
    <source>
        <strain evidence="11 12">110S</strain>
    </source>
</reference>
<dbReference type="STRING" id="872965.SE16_05150"/>
<proteinExistence type="predicted"/>
<evidence type="ECO:0000256" key="3">
    <source>
        <dbReference type="ARBA" id="ARBA00022737"/>
    </source>
</evidence>
<feature type="domain" description="PASTA" evidence="10">
    <location>
        <begin position="342"/>
        <end position="409"/>
    </location>
</feature>
<evidence type="ECO:0000313" key="11">
    <source>
        <dbReference type="EMBL" id="GAP63707.1"/>
    </source>
</evidence>
<dbReference type="SMART" id="SM00220">
    <property type="entry name" value="S_TKc"/>
    <property type="match status" value="1"/>
</dbReference>
<evidence type="ECO:0000256" key="6">
    <source>
        <dbReference type="ARBA" id="ARBA00022840"/>
    </source>
</evidence>
<organism evidence="11 12">
    <name type="scientific">Ardenticatena maritima</name>
    <dbReference type="NCBI Taxonomy" id="872965"/>
    <lineage>
        <taxon>Bacteria</taxon>
        <taxon>Bacillati</taxon>
        <taxon>Chloroflexota</taxon>
        <taxon>Ardenticatenia</taxon>
        <taxon>Ardenticatenales</taxon>
        <taxon>Ardenticatenaceae</taxon>
        <taxon>Ardenticatena</taxon>
    </lineage>
</organism>
<dbReference type="CDD" id="cd06577">
    <property type="entry name" value="PASTA_pknB"/>
    <property type="match status" value="1"/>
</dbReference>
<dbReference type="AlphaFoldDB" id="A0A0M9UD99"/>
<gene>
    <name evidence="11" type="ORF">ARMA_2130</name>
</gene>
<evidence type="ECO:0000256" key="1">
    <source>
        <dbReference type="ARBA" id="ARBA00012513"/>
    </source>
</evidence>
<feature type="domain" description="Protein kinase" evidence="9">
    <location>
        <begin position="12"/>
        <end position="271"/>
    </location>
</feature>
<dbReference type="GO" id="GO:0004674">
    <property type="term" value="F:protein serine/threonine kinase activity"/>
    <property type="evidence" value="ECO:0007669"/>
    <property type="project" value="UniProtKB-KW"/>
</dbReference>
<keyword evidence="6" id="KW-0067">ATP-binding</keyword>
<protein>
    <recommendedName>
        <fullName evidence="1">non-specific serine/threonine protein kinase</fullName>
        <ecNumber evidence="1">2.7.11.1</ecNumber>
    </recommendedName>
</protein>
<name>A0A0M9UD99_9CHLR</name>
<evidence type="ECO:0000256" key="4">
    <source>
        <dbReference type="ARBA" id="ARBA00022741"/>
    </source>
</evidence>
<keyword evidence="12" id="KW-1185">Reference proteome</keyword>
<dbReference type="InterPro" id="IPR005543">
    <property type="entry name" value="PASTA_dom"/>
</dbReference>
<reference evidence="12" key="2">
    <citation type="submission" date="2015-08" db="EMBL/GenBank/DDBJ databases">
        <title>Draft Genome Sequence of a Heterotrophic Facultative Anaerobic Bacterium Ardenticatena maritima Strain 110S.</title>
        <authorList>
            <person name="Kawaichi S."/>
            <person name="Yoshida T."/>
            <person name="Sako Y."/>
            <person name="Nakamura R."/>
        </authorList>
    </citation>
    <scope>NUCLEOTIDE SEQUENCE [LARGE SCALE GENOMIC DNA]</scope>
    <source>
        <strain evidence="12">110S</strain>
    </source>
</reference>
<comment type="caution">
    <text evidence="11">The sequence shown here is derived from an EMBL/GenBank/DDBJ whole genome shotgun (WGS) entry which is preliminary data.</text>
</comment>
<keyword evidence="5 11" id="KW-0418">Kinase</keyword>
<keyword evidence="4" id="KW-0547">Nucleotide-binding</keyword>
<dbReference type="EMBL" id="BBZA01000182">
    <property type="protein sequence ID" value="GAP63707.1"/>
    <property type="molecule type" value="Genomic_DNA"/>
</dbReference>
<keyword evidence="3" id="KW-0677">Repeat</keyword>
<dbReference type="InParanoid" id="A0A0M9UD99"/>
<dbReference type="InterPro" id="IPR011009">
    <property type="entry name" value="Kinase-like_dom_sf"/>
</dbReference>
<dbReference type="Pfam" id="PF03793">
    <property type="entry name" value="PASTA"/>
    <property type="match status" value="1"/>
</dbReference>
<evidence type="ECO:0000313" key="12">
    <source>
        <dbReference type="Proteomes" id="UP000037784"/>
    </source>
</evidence>